<dbReference type="EMBL" id="JAAALK010000953">
    <property type="protein sequence ID" value="KAG8044039.1"/>
    <property type="molecule type" value="Genomic_DNA"/>
</dbReference>
<comment type="caution">
    <text evidence="3">The sequence shown here is derived from an EMBL/GenBank/DDBJ whole genome shotgun (WGS) entry which is preliminary data.</text>
</comment>
<evidence type="ECO:0000313" key="4">
    <source>
        <dbReference type="Proteomes" id="UP000729402"/>
    </source>
</evidence>
<evidence type="ECO:0000313" key="3">
    <source>
        <dbReference type="EMBL" id="KAG8044039.1"/>
    </source>
</evidence>
<dbReference type="PANTHER" id="PTHR31750">
    <property type="entry name" value="PROTEIN STAY-GREEN 1, CHLOROPLASTIC-RELATED"/>
    <property type="match status" value="1"/>
</dbReference>
<sequence length="290" mass="31296">MLSLSSEWEQAACPAGKGAATIPRPFRPVSGFSLSTNGKGARGVGERDGELATVLVSSTMSPRSAALCFSAAATARSRHRRFLVVSCDARASDLLYSSLAAKLLGPPTSFDAGKLTVEFGHGHGHGHGKRGAIAFPRAYTLTHCDFTANLTLAVSDTIAADRLRADDVFGEWKQQDGGVMALHVHCFVSGANLLQGLAAGFRYYVFSKELPLVLKAVVHGDGLLFAEQPELLEAKVWVHFHSSSNKYNRLECWGTLRDAANAKRHSLQLHNARRRRTPDTIFSALLALLL</sequence>
<keyword evidence="4" id="KW-1185">Reference proteome</keyword>
<dbReference type="OrthoDB" id="1931912at2759"/>
<organism evidence="3 4">
    <name type="scientific">Zizania palustris</name>
    <name type="common">Northern wild rice</name>
    <dbReference type="NCBI Taxonomy" id="103762"/>
    <lineage>
        <taxon>Eukaryota</taxon>
        <taxon>Viridiplantae</taxon>
        <taxon>Streptophyta</taxon>
        <taxon>Embryophyta</taxon>
        <taxon>Tracheophyta</taxon>
        <taxon>Spermatophyta</taxon>
        <taxon>Magnoliopsida</taxon>
        <taxon>Liliopsida</taxon>
        <taxon>Poales</taxon>
        <taxon>Poaceae</taxon>
        <taxon>BOP clade</taxon>
        <taxon>Oryzoideae</taxon>
        <taxon>Oryzeae</taxon>
        <taxon>Zizaniinae</taxon>
        <taxon>Zizania</taxon>
    </lineage>
</organism>
<protein>
    <recommendedName>
        <fullName evidence="2">Staygreen protein domain-containing protein</fullName>
    </recommendedName>
</protein>
<name>A0A8J5RE06_ZIZPA</name>
<feature type="domain" description="Staygreen protein" evidence="2">
    <location>
        <begin position="109"/>
        <end position="259"/>
    </location>
</feature>
<comment type="similarity">
    <text evidence="1">Belongs to the staygreen family.</text>
</comment>
<evidence type="ECO:0000256" key="1">
    <source>
        <dbReference type="ARBA" id="ARBA00009234"/>
    </source>
</evidence>
<dbReference type="AlphaFoldDB" id="A0A8J5RE06"/>
<dbReference type="InterPro" id="IPR024438">
    <property type="entry name" value="Staygreen"/>
</dbReference>
<reference evidence="3" key="1">
    <citation type="journal article" date="2021" name="bioRxiv">
        <title>Whole Genome Assembly and Annotation of Northern Wild Rice, Zizania palustris L., Supports a Whole Genome Duplication in the Zizania Genus.</title>
        <authorList>
            <person name="Haas M."/>
            <person name="Kono T."/>
            <person name="Macchietto M."/>
            <person name="Millas R."/>
            <person name="McGilp L."/>
            <person name="Shao M."/>
            <person name="Duquette J."/>
            <person name="Hirsch C.N."/>
            <person name="Kimball J."/>
        </authorList>
    </citation>
    <scope>NUCLEOTIDE SEQUENCE</scope>
    <source>
        <tissue evidence="3">Fresh leaf tissue</tissue>
    </source>
</reference>
<gene>
    <name evidence="3" type="ORF">GUJ93_ZPchr0458g22852</name>
</gene>
<dbReference type="Proteomes" id="UP000729402">
    <property type="component" value="Unassembled WGS sequence"/>
</dbReference>
<proteinExistence type="inferred from homology"/>
<dbReference type="PANTHER" id="PTHR31750:SF18">
    <property type="entry name" value="MAGNESIUM DECHELATASE SGRL, CHLOROPLASTIC"/>
    <property type="match status" value="1"/>
</dbReference>
<evidence type="ECO:0000259" key="2">
    <source>
        <dbReference type="Pfam" id="PF12638"/>
    </source>
</evidence>
<accession>A0A8J5RE06</accession>
<reference evidence="3" key="2">
    <citation type="submission" date="2021-02" db="EMBL/GenBank/DDBJ databases">
        <authorList>
            <person name="Kimball J.A."/>
            <person name="Haas M.W."/>
            <person name="Macchietto M."/>
            <person name="Kono T."/>
            <person name="Duquette J."/>
            <person name="Shao M."/>
        </authorList>
    </citation>
    <scope>NUCLEOTIDE SEQUENCE</scope>
    <source>
        <tissue evidence="3">Fresh leaf tissue</tissue>
    </source>
</reference>
<dbReference type="Pfam" id="PF12638">
    <property type="entry name" value="Staygreen"/>
    <property type="match status" value="1"/>
</dbReference>